<reference evidence="3 4" key="1">
    <citation type="submission" date="2020-04" db="EMBL/GenBank/DDBJ databases">
        <title>Genome-Wide Identification of 5-Methylcytosine Sites in Bacterial Genomes By High-Throughput Sequencing of MspJI Restriction Fragments.</title>
        <authorList>
            <person name="Wu V."/>
        </authorList>
    </citation>
    <scope>NUCLEOTIDE SEQUENCE [LARGE SCALE GENOMIC DNA]</scope>
    <source>
        <strain evidence="3 4">CCAP 1403/13f</strain>
    </source>
</reference>
<dbReference type="CDD" id="cd00118">
    <property type="entry name" value="LysM"/>
    <property type="match status" value="1"/>
</dbReference>
<evidence type="ECO:0000259" key="2">
    <source>
        <dbReference type="PROSITE" id="PS51782"/>
    </source>
</evidence>
<dbReference type="RefSeq" id="WP_168696432.1">
    <property type="nucleotide sequence ID" value="NZ_CP051206.1"/>
</dbReference>
<organism evidence="3 4">
    <name type="scientific">Dolichospermum flos-aquae CCAP 1403/13F</name>
    <dbReference type="NCBI Taxonomy" id="315271"/>
    <lineage>
        <taxon>Bacteria</taxon>
        <taxon>Bacillati</taxon>
        <taxon>Cyanobacteriota</taxon>
        <taxon>Cyanophyceae</taxon>
        <taxon>Nostocales</taxon>
        <taxon>Aphanizomenonaceae</taxon>
        <taxon>Dolichospermum</taxon>
    </lineage>
</organism>
<feature type="transmembrane region" description="Helical" evidence="1">
    <location>
        <begin position="45"/>
        <end position="69"/>
    </location>
</feature>
<dbReference type="InterPro" id="IPR036779">
    <property type="entry name" value="LysM_dom_sf"/>
</dbReference>
<dbReference type="SUPFAM" id="SSF54106">
    <property type="entry name" value="LysM domain"/>
    <property type="match status" value="1"/>
</dbReference>
<sequence>MNTKTKVDCPVCGYQGIEGNICPNCDTDVSLIRSLAELPQQPKSWTTGIAILMLMIGITIGVGGSFFALQTAIYTATVPKPTVTTTPNLSPQVITPVIPKPASPLATYTVKSGDTLSSIAGKFCSKPTDWQLIVAANAELQKRENKLDIDQELKIPSSCKKKTP</sequence>
<dbReference type="AlphaFoldDB" id="A0A6H2C138"/>
<dbReference type="Proteomes" id="UP000502433">
    <property type="component" value="Chromosome"/>
</dbReference>
<dbReference type="InterPro" id="IPR018392">
    <property type="entry name" value="LysM"/>
</dbReference>
<protein>
    <submittedName>
        <fullName evidence="3">LysM peptidoglycan-binding domain-containing protein</fullName>
    </submittedName>
</protein>
<feature type="domain" description="LysM" evidence="2">
    <location>
        <begin position="106"/>
        <end position="155"/>
    </location>
</feature>
<evidence type="ECO:0000313" key="4">
    <source>
        <dbReference type="Proteomes" id="UP000502433"/>
    </source>
</evidence>
<dbReference type="Gene3D" id="3.10.350.10">
    <property type="entry name" value="LysM domain"/>
    <property type="match status" value="1"/>
</dbReference>
<accession>A0A6H2C138</accession>
<dbReference type="SMART" id="SM00257">
    <property type="entry name" value="LysM"/>
    <property type="match status" value="1"/>
</dbReference>
<keyword evidence="1" id="KW-1133">Transmembrane helix</keyword>
<dbReference type="PROSITE" id="PS51782">
    <property type="entry name" value="LYSM"/>
    <property type="match status" value="1"/>
</dbReference>
<keyword evidence="1" id="KW-0812">Transmembrane</keyword>
<dbReference type="Pfam" id="PF01476">
    <property type="entry name" value="LysM"/>
    <property type="match status" value="1"/>
</dbReference>
<gene>
    <name evidence="3" type="ORF">HGD76_16595</name>
</gene>
<dbReference type="EMBL" id="CP051206">
    <property type="protein sequence ID" value="QJB45545.1"/>
    <property type="molecule type" value="Genomic_DNA"/>
</dbReference>
<evidence type="ECO:0000256" key="1">
    <source>
        <dbReference type="SAM" id="Phobius"/>
    </source>
</evidence>
<proteinExistence type="predicted"/>
<keyword evidence="1" id="KW-0472">Membrane</keyword>
<name>A0A6H2C138_DOLFA</name>
<evidence type="ECO:0000313" key="3">
    <source>
        <dbReference type="EMBL" id="QJB45545.1"/>
    </source>
</evidence>
<dbReference type="KEGG" id="dfs:HGD76_16595"/>
<reference evidence="3 4" key="2">
    <citation type="submission" date="2020-04" db="EMBL/GenBank/DDBJ databases">
        <authorList>
            <person name="Fomenkov A."/>
            <person name="Anton B.P."/>
            <person name="Roberts R.J."/>
        </authorList>
    </citation>
    <scope>NUCLEOTIDE SEQUENCE [LARGE SCALE GENOMIC DNA]</scope>
    <source>
        <strain evidence="3 4">CCAP 1403/13f</strain>
    </source>
</reference>